<reference evidence="3 4" key="1">
    <citation type="submission" date="2019-05" db="EMBL/GenBank/DDBJ databases">
        <title>Psychrobacillus vulpis sp. nov., a new species isolated from feces of a red fox that inhabits in The Tablas de Daimiel Natural Park, Albacete, Spain.</title>
        <authorList>
            <person name="Rodriguez M."/>
            <person name="Reina J.C."/>
            <person name="Bejar V."/>
            <person name="Llamas I."/>
        </authorList>
    </citation>
    <scope>NUCLEOTIDE SEQUENCE [LARGE SCALE GENOMIC DNA]</scope>
    <source>
        <strain evidence="3 4">NHI-2</strain>
    </source>
</reference>
<dbReference type="AlphaFoldDB" id="A0A544TL12"/>
<comment type="caution">
    <text evidence="3">The sequence shown here is derived from an EMBL/GenBank/DDBJ whole genome shotgun (WGS) entry which is preliminary data.</text>
</comment>
<name>A0A544TL12_9BACI</name>
<feature type="domain" description="SbsC C-terminal" evidence="2">
    <location>
        <begin position="48"/>
        <end position="170"/>
    </location>
</feature>
<evidence type="ECO:0000313" key="3">
    <source>
        <dbReference type="EMBL" id="TQR18151.1"/>
    </source>
</evidence>
<evidence type="ECO:0000256" key="1">
    <source>
        <dbReference type="SAM" id="SignalP"/>
    </source>
</evidence>
<evidence type="ECO:0000313" key="4">
    <source>
        <dbReference type="Proteomes" id="UP000318937"/>
    </source>
</evidence>
<protein>
    <recommendedName>
        <fullName evidence="2">SbsC C-terminal domain-containing protein</fullName>
    </recommendedName>
</protein>
<sequence>MKKVIKIAASTAVAASAFVAAAPANQADAAVNVNQLATDAQNAGTVLKWAISVEGSADFVTRPYDQFNAAKKAVAAAEAAAKKLSTSEKLSLDAKLVDAKLQIKRAAAYIDAITSSEKIKDLTSKLDAAIASGDIEKVEAAYHTATAEYRKQAKLLDRVYGQTTRDEIRNAVKPAIEKSVASVKNEVTVNMLVKAAAKDVAAGKIADAHAKIAEAQAIIDANNLKWEADLQKSVNDSKTDLPAIPGNISVETAAFHGETNQTYAVVASVKTTSGAAYNGVVEVSFDKAGYKFVKVNGTTVDTSDVTTADVVNGQLVMTVTNSTTDVPVAGGKIKIATKSANGSTIDTQNTGTLNFYKKVDSAVLNVNDNSGKVKYVDVANNYFVNENLEKIVLSATGNVYQDTNNAVISLDAFKAKLTKGDIVTGTYYKSIGSTLQLALDYQEGSKFELKQEVVEDTAYRVEGNTVTLSGTGEAGKRVAIYKTENADVVANGTAALTVVTVGSNGLWSTTLSVPTKTTFAAYQIPSVNDLAPAYSFELGEEITVVNGKFEAEAAFNGGYATDDSLTGDVFLFTSTKDTKELKISSNAQVTLVDGDTTRATYVNGVNGTKIEKVDGTGFKITFGTPSTITGGKLEGALTVSNVSGIENAYGLKANVKGFVSGY</sequence>
<gene>
    <name evidence="3" type="ORF">FG383_03095</name>
</gene>
<dbReference type="Gene3D" id="1.20.58.780">
    <property type="match status" value="1"/>
</dbReference>
<proteinExistence type="predicted"/>
<dbReference type="OrthoDB" id="2079983at2"/>
<evidence type="ECO:0000259" key="2">
    <source>
        <dbReference type="Pfam" id="PF18058"/>
    </source>
</evidence>
<organism evidence="3 4">
    <name type="scientific">Psychrobacillus soli</name>
    <dbReference type="NCBI Taxonomy" id="1543965"/>
    <lineage>
        <taxon>Bacteria</taxon>
        <taxon>Bacillati</taxon>
        <taxon>Bacillota</taxon>
        <taxon>Bacilli</taxon>
        <taxon>Bacillales</taxon>
        <taxon>Bacillaceae</taxon>
        <taxon>Psychrobacillus</taxon>
    </lineage>
</organism>
<dbReference type="Proteomes" id="UP000318937">
    <property type="component" value="Unassembled WGS sequence"/>
</dbReference>
<keyword evidence="4" id="KW-1185">Reference proteome</keyword>
<dbReference type="EMBL" id="VDGG01000004">
    <property type="protein sequence ID" value="TQR18151.1"/>
    <property type="molecule type" value="Genomic_DNA"/>
</dbReference>
<dbReference type="RefSeq" id="WP_142605386.1">
    <property type="nucleotide sequence ID" value="NZ_VDGG01000004.1"/>
</dbReference>
<dbReference type="Pfam" id="PF18058">
    <property type="entry name" value="SbsC_C"/>
    <property type="match status" value="1"/>
</dbReference>
<feature type="chain" id="PRO_5021940745" description="SbsC C-terminal domain-containing protein" evidence="1">
    <location>
        <begin position="30"/>
        <end position="662"/>
    </location>
</feature>
<accession>A0A544TL12</accession>
<feature type="signal peptide" evidence="1">
    <location>
        <begin position="1"/>
        <end position="29"/>
    </location>
</feature>
<dbReference type="InterPro" id="IPR013783">
    <property type="entry name" value="Ig-like_fold"/>
</dbReference>
<keyword evidence="1" id="KW-0732">Signal</keyword>
<dbReference type="Gene3D" id="2.60.40.10">
    <property type="entry name" value="Immunoglobulins"/>
    <property type="match status" value="1"/>
</dbReference>
<dbReference type="InterPro" id="IPR041378">
    <property type="entry name" value="S-layer_SbsC_C"/>
</dbReference>